<dbReference type="InterPro" id="IPR036390">
    <property type="entry name" value="WH_DNA-bd_sf"/>
</dbReference>
<dbReference type="Proteomes" id="UP001344888">
    <property type="component" value="Unassembled WGS sequence"/>
</dbReference>
<dbReference type="AlphaFoldDB" id="A0AAW9NKN7"/>
<evidence type="ECO:0000313" key="6">
    <source>
        <dbReference type="EMBL" id="MEC1177847.1"/>
    </source>
</evidence>
<gene>
    <name evidence="6" type="ORF">P9B03_05070</name>
</gene>
<dbReference type="InterPro" id="IPR036388">
    <property type="entry name" value="WH-like_DNA-bd_sf"/>
</dbReference>
<feature type="domain" description="HTH lysR-type" evidence="5">
    <location>
        <begin position="1"/>
        <end position="58"/>
    </location>
</feature>
<keyword evidence="2" id="KW-0805">Transcription regulation</keyword>
<evidence type="ECO:0000313" key="7">
    <source>
        <dbReference type="Proteomes" id="UP001344888"/>
    </source>
</evidence>
<dbReference type="InterPro" id="IPR000847">
    <property type="entry name" value="LysR_HTH_N"/>
</dbReference>
<evidence type="ECO:0000256" key="4">
    <source>
        <dbReference type="ARBA" id="ARBA00023163"/>
    </source>
</evidence>
<dbReference type="Gene3D" id="3.40.190.290">
    <property type="match status" value="1"/>
</dbReference>
<evidence type="ECO:0000259" key="5">
    <source>
        <dbReference type="PROSITE" id="PS50931"/>
    </source>
</evidence>
<keyword evidence="3" id="KW-0238">DNA-binding</keyword>
<dbReference type="EMBL" id="JARSFG010000007">
    <property type="protein sequence ID" value="MEC1177847.1"/>
    <property type="molecule type" value="Genomic_DNA"/>
</dbReference>
<dbReference type="GO" id="GO:0000976">
    <property type="term" value="F:transcription cis-regulatory region binding"/>
    <property type="evidence" value="ECO:0007669"/>
    <property type="project" value="TreeGrafter"/>
</dbReference>
<dbReference type="Pfam" id="PF03466">
    <property type="entry name" value="LysR_substrate"/>
    <property type="match status" value="1"/>
</dbReference>
<dbReference type="Pfam" id="PF00126">
    <property type="entry name" value="HTH_1"/>
    <property type="match status" value="1"/>
</dbReference>
<keyword evidence="7" id="KW-1185">Reference proteome</keyword>
<organism evidence="6 7">
    <name type="scientific">Metasolibacillus meyeri</name>
    <dbReference type="NCBI Taxonomy" id="1071052"/>
    <lineage>
        <taxon>Bacteria</taxon>
        <taxon>Bacillati</taxon>
        <taxon>Bacillota</taxon>
        <taxon>Bacilli</taxon>
        <taxon>Bacillales</taxon>
        <taxon>Caryophanaceae</taxon>
        <taxon>Metasolibacillus</taxon>
    </lineage>
</organism>
<evidence type="ECO:0000256" key="2">
    <source>
        <dbReference type="ARBA" id="ARBA00023015"/>
    </source>
</evidence>
<evidence type="ECO:0000256" key="1">
    <source>
        <dbReference type="ARBA" id="ARBA00009437"/>
    </source>
</evidence>
<dbReference type="FunFam" id="1.10.10.10:FF:000001">
    <property type="entry name" value="LysR family transcriptional regulator"/>
    <property type="match status" value="1"/>
</dbReference>
<dbReference type="Gene3D" id="1.10.10.10">
    <property type="entry name" value="Winged helix-like DNA-binding domain superfamily/Winged helix DNA-binding domain"/>
    <property type="match status" value="1"/>
</dbReference>
<dbReference type="PANTHER" id="PTHR30126:SF39">
    <property type="entry name" value="HTH-TYPE TRANSCRIPTIONAL REGULATOR CYSL"/>
    <property type="match status" value="1"/>
</dbReference>
<dbReference type="PROSITE" id="PS50931">
    <property type="entry name" value="HTH_LYSR"/>
    <property type="match status" value="1"/>
</dbReference>
<keyword evidence="4" id="KW-0804">Transcription</keyword>
<comment type="caution">
    <text evidence="6">The sequence shown here is derived from an EMBL/GenBank/DDBJ whole genome shotgun (WGS) entry which is preliminary data.</text>
</comment>
<sequence>MNIEELHTFIKLCEIKNFTKTADALCMSQPTVSLHIKNLEREFQTQLFQRSPKLLCITPTGEILLERAKQMIQLYEQTSQEMLDYHHTVQGHLKIGASFTIGEYILPPLLVQLKAKYPELSFQIIIGNTEEIVQYAKLFQVDIGLVEGKTNEKEIIVEPFKDDELVIVSSVHHPLAAKKSVTIADLQNEDWIMREIGSGTGEYLKHFLQANELKVKTLLSISSIQGIKETVINNLGLSLLSRSVIERDLKMGEIHVVQLEAPPLLRTLSYIYTPSMKEKGNVKIFIDALRQLF</sequence>
<accession>A0AAW9NKN7</accession>
<dbReference type="GO" id="GO:0003700">
    <property type="term" value="F:DNA-binding transcription factor activity"/>
    <property type="evidence" value="ECO:0007669"/>
    <property type="project" value="InterPro"/>
</dbReference>
<proteinExistence type="inferred from homology"/>
<protein>
    <submittedName>
        <fullName evidence="6">LysR family transcriptional regulator</fullName>
    </submittedName>
</protein>
<dbReference type="PANTHER" id="PTHR30126">
    <property type="entry name" value="HTH-TYPE TRANSCRIPTIONAL REGULATOR"/>
    <property type="match status" value="1"/>
</dbReference>
<dbReference type="SUPFAM" id="SSF46785">
    <property type="entry name" value="Winged helix' DNA-binding domain"/>
    <property type="match status" value="1"/>
</dbReference>
<evidence type="ECO:0000256" key="3">
    <source>
        <dbReference type="ARBA" id="ARBA00023125"/>
    </source>
</evidence>
<dbReference type="SUPFAM" id="SSF53850">
    <property type="entry name" value="Periplasmic binding protein-like II"/>
    <property type="match status" value="1"/>
</dbReference>
<comment type="similarity">
    <text evidence="1">Belongs to the LysR transcriptional regulatory family.</text>
</comment>
<dbReference type="RefSeq" id="WP_107841037.1">
    <property type="nucleotide sequence ID" value="NZ_JARSFG010000007.1"/>
</dbReference>
<dbReference type="CDD" id="cd08420">
    <property type="entry name" value="PBP2_CysL_like"/>
    <property type="match status" value="1"/>
</dbReference>
<reference evidence="6 7" key="1">
    <citation type="submission" date="2023-03" db="EMBL/GenBank/DDBJ databases">
        <title>Bacillus Genome Sequencing.</title>
        <authorList>
            <person name="Dunlap C."/>
        </authorList>
    </citation>
    <scope>NUCLEOTIDE SEQUENCE [LARGE SCALE GENOMIC DNA]</scope>
    <source>
        <strain evidence="6 7">B-59205</strain>
    </source>
</reference>
<dbReference type="InterPro" id="IPR005119">
    <property type="entry name" value="LysR_subst-bd"/>
</dbReference>
<name>A0AAW9NKN7_9BACL</name>
<dbReference type="PRINTS" id="PR00039">
    <property type="entry name" value="HTHLYSR"/>
</dbReference>